<evidence type="ECO:0000313" key="3">
    <source>
        <dbReference type="Proteomes" id="UP000030739"/>
    </source>
</evidence>
<sequence length="73" mass="8652">MEILIAVFTYIVIGVVCAFAFKPIHTLVFEDEDYDEEKMSLVTFFWPIFAFFYCLIGPLKLFIWVYSKVLKKN</sequence>
<dbReference type="EMBL" id="KF835987">
    <property type="protein sequence ID" value="AHY25055.1"/>
    <property type="molecule type" value="Genomic_DNA"/>
</dbReference>
<keyword evidence="1" id="KW-1133">Transmembrane helix</keyword>
<protein>
    <submittedName>
        <fullName evidence="2">Uncharacterized protein</fullName>
    </submittedName>
</protein>
<reference evidence="2 3" key="1">
    <citation type="journal article" date="2015" name="Plant Pathol. J.">
        <title>Isolation and Genomic Characterization of the T4-Like Bacteriophage PM2 Infecting Pectobacterium carotovorum subsp. carotovorum.</title>
        <authorList>
            <person name="Lim J.A."/>
            <person name="Lee D.H."/>
            <person name="Heu S."/>
        </authorList>
    </citation>
    <scope>NUCLEOTIDE SEQUENCE [LARGE SCALE GENOMIC DNA]</scope>
</reference>
<keyword evidence="1" id="KW-0472">Membrane</keyword>
<name>A0A0A0Q2E5_9CAUD</name>
<feature type="transmembrane region" description="Helical" evidence="1">
    <location>
        <begin position="44"/>
        <end position="66"/>
    </location>
</feature>
<proteinExistence type="predicted"/>
<keyword evidence="1" id="KW-0812">Transmembrane</keyword>
<evidence type="ECO:0000256" key="1">
    <source>
        <dbReference type="SAM" id="Phobius"/>
    </source>
</evidence>
<evidence type="ECO:0000313" key="2">
    <source>
        <dbReference type="EMBL" id="AHY25055.1"/>
    </source>
</evidence>
<dbReference type="RefSeq" id="YP_009211514.1">
    <property type="nucleotide sequence ID" value="NC_028940.1"/>
</dbReference>
<dbReference type="KEGG" id="vg:26637986"/>
<dbReference type="GeneID" id="26637986"/>
<gene>
    <name evidence="2" type="ORF">PM2_093</name>
</gene>
<keyword evidence="3" id="KW-1185">Reference proteome</keyword>
<accession>A0A0A0Q2E5</accession>
<dbReference type="Proteomes" id="UP000030739">
    <property type="component" value="Segment"/>
</dbReference>
<organism evidence="2 3">
    <name type="scientific">Pectobacterium bacteriophage PM2</name>
    <dbReference type="NCBI Taxonomy" id="1429794"/>
    <lineage>
        <taxon>Viruses</taxon>
        <taxon>Duplodnaviria</taxon>
        <taxon>Heunggongvirae</taxon>
        <taxon>Uroviricota</taxon>
        <taxon>Caudoviricetes</taxon>
        <taxon>Pantevenvirales</taxon>
        <taxon>Straboviridae</taxon>
        <taxon>Tevenvirinae</taxon>
        <taxon>Mosugukvirus</taxon>
        <taxon>Mosugukvirus pm2</taxon>
    </lineage>
</organism>